<evidence type="ECO:0000256" key="1">
    <source>
        <dbReference type="ARBA" id="ARBA00001936"/>
    </source>
</evidence>
<reference evidence="5 6" key="1">
    <citation type="submission" date="2021-01" db="EMBL/GenBank/DDBJ databases">
        <title>Sequencing the genomes of 1000 actinobacteria strains.</title>
        <authorList>
            <person name="Klenk H.-P."/>
        </authorList>
    </citation>
    <scope>NUCLEOTIDE SEQUENCE [LARGE SCALE GENOMIC DNA]</scope>
    <source>
        <strain evidence="5 6">DSM 44581</strain>
    </source>
</reference>
<proteinExistence type="inferred from homology"/>
<evidence type="ECO:0000256" key="4">
    <source>
        <dbReference type="ARBA" id="ARBA00022679"/>
    </source>
</evidence>
<evidence type="ECO:0000256" key="3">
    <source>
        <dbReference type="ARBA" id="ARBA00022676"/>
    </source>
</evidence>
<name>A0ABS2SE49_9PSEU</name>
<protein>
    <recommendedName>
        <fullName evidence="7">Glycosyltransferase</fullName>
    </recommendedName>
</protein>
<organism evidence="5 6">
    <name type="scientific">Saccharothrix algeriensis</name>
    <dbReference type="NCBI Taxonomy" id="173560"/>
    <lineage>
        <taxon>Bacteria</taxon>
        <taxon>Bacillati</taxon>
        <taxon>Actinomycetota</taxon>
        <taxon>Actinomycetes</taxon>
        <taxon>Pseudonocardiales</taxon>
        <taxon>Pseudonocardiaceae</taxon>
        <taxon>Saccharothrix</taxon>
    </lineage>
</organism>
<dbReference type="PANTHER" id="PTHR48090:SF10">
    <property type="entry name" value="GLUCOSYL-3-PHOSPHOGLYCERATE SYNTHASE"/>
    <property type="match status" value="1"/>
</dbReference>
<sequence length="423" mass="44755">MHRASPPAANRVTVVGIPARDEGRTVGAVARVADAGLRAACPGGENVVVLAENGSTDDTVRRFARTPTTARKVVISSAGEGTGKGTNVFAVVDRALDLGADRVLLLDADLRSAEPAWVGLLAGAVDAAEPVLAVPAYRRDRYEANTTNHLAGPLLAAVFGVRVQQPIGGEFAFNRAFLDLARTWHRPDSAHLYGIDVWLTANALRERVRVVEVPLGRKLHNSPFPKILRLPQQVLDSLFHVVLRTGGVRPPAPGARGRRAAVDGGAVRQDPAVVSRVAAAAAGYLAAHRDGVRALFPSAERAVGAPWGLRVTAEDWPHVLADALAALAGGRFEAARDHLVALYVNRVLTFWEEIDGLRAEEVDDLLDRQAERTARVVRDRGIAPGGATGPARFDVGHWAGFNDDPAPRTAAGLVPGAAGRGGR</sequence>
<evidence type="ECO:0000313" key="6">
    <source>
        <dbReference type="Proteomes" id="UP001195724"/>
    </source>
</evidence>
<keyword evidence="3" id="KW-0328">Glycosyltransferase</keyword>
<dbReference type="RefSeq" id="WP_204844757.1">
    <property type="nucleotide sequence ID" value="NZ_JAFBCL010000001.1"/>
</dbReference>
<dbReference type="PANTHER" id="PTHR48090">
    <property type="entry name" value="UNDECAPRENYL-PHOSPHATE 4-DEOXY-4-FORMAMIDO-L-ARABINOSE TRANSFERASE-RELATED"/>
    <property type="match status" value="1"/>
</dbReference>
<dbReference type="EMBL" id="JAFBCL010000001">
    <property type="protein sequence ID" value="MBM7814215.1"/>
    <property type="molecule type" value="Genomic_DNA"/>
</dbReference>
<evidence type="ECO:0000313" key="5">
    <source>
        <dbReference type="EMBL" id="MBM7814215.1"/>
    </source>
</evidence>
<comment type="cofactor">
    <cofactor evidence="1">
        <name>Mn(2+)</name>
        <dbReference type="ChEBI" id="CHEBI:29035"/>
    </cofactor>
</comment>
<dbReference type="InterPro" id="IPR050256">
    <property type="entry name" value="Glycosyltransferase_2"/>
</dbReference>
<dbReference type="Proteomes" id="UP001195724">
    <property type="component" value="Unassembled WGS sequence"/>
</dbReference>
<dbReference type="SUPFAM" id="SSF53448">
    <property type="entry name" value="Nucleotide-diphospho-sugar transferases"/>
    <property type="match status" value="1"/>
</dbReference>
<evidence type="ECO:0000256" key="2">
    <source>
        <dbReference type="ARBA" id="ARBA00006739"/>
    </source>
</evidence>
<dbReference type="Gene3D" id="3.90.550.10">
    <property type="entry name" value="Spore Coat Polysaccharide Biosynthesis Protein SpsA, Chain A"/>
    <property type="match status" value="1"/>
</dbReference>
<dbReference type="InterPro" id="IPR029044">
    <property type="entry name" value="Nucleotide-diphossugar_trans"/>
</dbReference>
<keyword evidence="4" id="KW-0808">Transferase</keyword>
<accession>A0ABS2SE49</accession>
<gene>
    <name evidence="5" type="ORF">JOE68_005080</name>
</gene>
<evidence type="ECO:0008006" key="7">
    <source>
        <dbReference type="Google" id="ProtNLM"/>
    </source>
</evidence>
<comment type="similarity">
    <text evidence="2">Belongs to the glycosyltransferase 2 family.</text>
</comment>
<comment type="caution">
    <text evidence="5">The sequence shown here is derived from an EMBL/GenBank/DDBJ whole genome shotgun (WGS) entry which is preliminary data.</text>
</comment>
<keyword evidence="6" id="KW-1185">Reference proteome</keyword>